<dbReference type="Pfam" id="PF01168">
    <property type="entry name" value="Ala_racemase_N"/>
    <property type="match status" value="1"/>
</dbReference>
<dbReference type="PANTHER" id="PTHR30511:SF0">
    <property type="entry name" value="ALANINE RACEMASE, CATABOLIC-RELATED"/>
    <property type="match status" value="1"/>
</dbReference>
<comment type="cofactor">
    <cofactor evidence="1 4">
        <name>pyridoxal 5'-phosphate</name>
        <dbReference type="ChEBI" id="CHEBI:597326"/>
    </cofactor>
</comment>
<dbReference type="InterPro" id="IPR020622">
    <property type="entry name" value="Ala_racemase_pyridoxalP-BS"/>
</dbReference>
<keyword evidence="3 7" id="KW-0413">Isomerase</keyword>
<evidence type="ECO:0000313" key="8">
    <source>
        <dbReference type="Proteomes" id="UP000253934"/>
    </source>
</evidence>
<accession>A0A369KYB3</accession>
<evidence type="ECO:0000256" key="1">
    <source>
        <dbReference type="ARBA" id="ARBA00001933"/>
    </source>
</evidence>
<dbReference type="GO" id="GO:0030170">
    <property type="term" value="F:pyridoxal phosphate binding"/>
    <property type="evidence" value="ECO:0007669"/>
    <property type="project" value="TreeGrafter"/>
</dbReference>
<feature type="domain" description="Alanine racemase C-terminal" evidence="6">
    <location>
        <begin position="274"/>
        <end position="403"/>
    </location>
</feature>
<evidence type="ECO:0000256" key="5">
    <source>
        <dbReference type="PIRSR" id="PIRSR600821-52"/>
    </source>
</evidence>
<dbReference type="PROSITE" id="PS00395">
    <property type="entry name" value="ALANINE_RACEMASE"/>
    <property type="match status" value="1"/>
</dbReference>
<dbReference type="GO" id="GO:0030632">
    <property type="term" value="P:D-alanine biosynthetic process"/>
    <property type="evidence" value="ECO:0007669"/>
    <property type="project" value="TreeGrafter"/>
</dbReference>
<dbReference type="InterPro" id="IPR029066">
    <property type="entry name" value="PLP-binding_barrel"/>
</dbReference>
<comment type="caution">
    <text evidence="7">The sequence shown here is derived from an EMBL/GenBank/DDBJ whole genome shotgun (WGS) entry which is preliminary data.</text>
</comment>
<dbReference type="EMBL" id="QOVW01000065">
    <property type="protein sequence ID" value="RDB36176.1"/>
    <property type="molecule type" value="Genomic_DNA"/>
</dbReference>
<feature type="binding site" evidence="5">
    <location>
        <position position="343"/>
    </location>
    <ligand>
        <name>substrate</name>
    </ligand>
</feature>
<dbReference type="InterPro" id="IPR000821">
    <property type="entry name" value="Ala_racemase"/>
</dbReference>
<protein>
    <submittedName>
        <fullName evidence="7">Alanine racemase</fullName>
        <ecNumber evidence="7">5.1.1.1</ecNumber>
    </submittedName>
</protein>
<dbReference type="Pfam" id="PF00842">
    <property type="entry name" value="Ala_racemase_C"/>
    <property type="match status" value="1"/>
</dbReference>
<dbReference type="NCBIfam" id="TIGR00492">
    <property type="entry name" value="alr"/>
    <property type="match status" value="1"/>
</dbReference>
<dbReference type="SUPFAM" id="SSF50621">
    <property type="entry name" value="Alanine racemase C-terminal domain-like"/>
    <property type="match status" value="1"/>
</dbReference>
<dbReference type="PRINTS" id="PR00992">
    <property type="entry name" value="ALARACEMASE"/>
</dbReference>
<dbReference type="InterPro" id="IPR001608">
    <property type="entry name" value="Ala_racemase_N"/>
</dbReference>
<dbReference type="GO" id="GO:0008784">
    <property type="term" value="F:alanine racemase activity"/>
    <property type="evidence" value="ECO:0007669"/>
    <property type="project" value="UniProtKB-EC"/>
</dbReference>
<dbReference type="PANTHER" id="PTHR30511">
    <property type="entry name" value="ALANINE RACEMASE"/>
    <property type="match status" value="1"/>
</dbReference>
<dbReference type="InterPro" id="IPR011079">
    <property type="entry name" value="Ala_racemase_C"/>
</dbReference>
<dbReference type="GO" id="GO:0005829">
    <property type="term" value="C:cytosol"/>
    <property type="evidence" value="ECO:0007669"/>
    <property type="project" value="TreeGrafter"/>
</dbReference>
<dbReference type="RefSeq" id="WP_338637046.1">
    <property type="nucleotide sequence ID" value="NZ_CP146516.1"/>
</dbReference>
<dbReference type="InterPro" id="IPR009006">
    <property type="entry name" value="Ala_racemase/Decarboxylase_C"/>
</dbReference>
<keyword evidence="2 4" id="KW-0663">Pyridoxal phosphate</keyword>
<dbReference type="EC" id="5.1.1.1" evidence="7"/>
<organism evidence="7 8">
    <name type="scientific">Spirobacillus cienkowskii</name>
    <dbReference type="NCBI Taxonomy" id="495820"/>
    <lineage>
        <taxon>Bacteria</taxon>
        <taxon>Pseudomonadati</taxon>
        <taxon>Bdellovibrionota</taxon>
        <taxon>Oligoflexia</taxon>
        <taxon>Silvanigrellales</taxon>
        <taxon>Spirobacillus</taxon>
    </lineage>
</organism>
<evidence type="ECO:0000256" key="4">
    <source>
        <dbReference type="PIRSR" id="PIRSR600821-50"/>
    </source>
</evidence>
<reference evidence="7" key="1">
    <citation type="submission" date="2018-04" db="EMBL/GenBank/DDBJ databases">
        <title>Draft genome sequence of the Candidatus Spirobacillus cienkowskii, a pathogen of freshwater Daphnia species, reconstructed from hemolymph metagenomic reads.</title>
        <authorList>
            <person name="Bresciani L."/>
            <person name="Lemos L.N."/>
            <person name="Wale N."/>
            <person name="Lin J.Y."/>
            <person name="Fernandes G.R."/>
            <person name="Duffy M.A."/>
            <person name="Rodrigues J.M."/>
        </authorList>
    </citation>
    <scope>NUCLEOTIDE SEQUENCE [LARGE SCALE GENOMIC DNA]</scope>
    <source>
        <strain evidence="7">Binning01</strain>
    </source>
</reference>
<dbReference type="AlphaFoldDB" id="A0A369KYB3"/>
<keyword evidence="8" id="KW-1185">Reference proteome</keyword>
<proteinExistence type="predicted"/>
<dbReference type="SUPFAM" id="SSF51419">
    <property type="entry name" value="PLP-binding barrel"/>
    <property type="match status" value="1"/>
</dbReference>
<evidence type="ECO:0000256" key="2">
    <source>
        <dbReference type="ARBA" id="ARBA00022898"/>
    </source>
</evidence>
<evidence type="ECO:0000313" key="7">
    <source>
        <dbReference type="EMBL" id="RDB36176.1"/>
    </source>
</evidence>
<dbReference type="CDD" id="cd00430">
    <property type="entry name" value="PLPDE_III_AR"/>
    <property type="match status" value="1"/>
</dbReference>
<evidence type="ECO:0000256" key="3">
    <source>
        <dbReference type="ARBA" id="ARBA00023235"/>
    </source>
</evidence>
<feature type="modified residue" description="N6-(pyridoxal phosphate)lysine" evidence="4">
    <location>
        <position position="46"/>
    </location>
</feature>
<gene>
    <name evidence="7" type="primary">alr</name>
    <name evidence="7" type="ORF">DCC88_06245</name>
</gene>
<sequence length="405" mass="45534">MVESTHLIEFAENSSWLELSRSAFVNNINTFRRVLPPHILLGCVLKGNAYGHGFLQSLEILHDYVDLIFVISPVDAFKIRKFEKDNELVQKRVVVLGSITAEEAAICAMKVIEVTITDAGWENFIPRLLRSEKERGHIYRPLKVHVHVDTGLTREGFLLSELGSKLEFLVKHASLFHAQGVMSHFANTEDVTDQSYAIEQMAKLDKAFEIITKKLNLSYKLEKHIAQSSATMIIPASRYDLTRVGISIYGLWPSPETKLSTKIILPELPRLIPALTWKCQSQSIKKVESGSYIGYGCTCRAERDLIAALFPVGYFDGYPRLLSNKGYVLVDGVRCKILGRVMMNHIVVDVTDVTQDDSRQVIATLIGKSGKESITVDQIAEWAQTINYEIVTRIGAHLKRMVVDS</sequence>
<dbReference type="Proteomes" id="UP000253934">
    <property type="component" value="Unassembled WGS sequence"/>
</dbReference>
<dbReference type="Gene3D" id="2.40.37.10">
    <property type="entry name" value="Lyase, Ornithine Decarboxylase, Chain A, domain 1"/>
    <property type="match status" value="1"/>
</dbReference>
<feature type="binding site" evidence="5">
    <location>
        <position position="154"/>
    </location>
    <ligand>
        <name>substrate</name>
    </ligand>
</feature>
<name>A0A369KYB3_9BACT</name>
<dbReference type="SMART" id="SM01005">
    <property type="entry name" value="Ala_racemase_C"/>
    <property type="match status" value="1"/>
</dbReference>
<evidence type="ECO:0000259" key="6">
    <source>
        <dbReference type="SMART" id="SM01005"/>
    </source>
</evidence>
<dbReference type="Gene3D" id="3.20.20.10">
    <property type="entry name" value="Alanine racemase"/>
    <property type="match status" value="1"/>
</dbReference>